<dbReference type="SUPFAM" id="SSF46458">
    <property type="entry name" value="Globin-like"/>
    <property type="match status" value="1"/>
</dbReference>
<dbReference type="Pfam" id="PF01152">
    <property type="entry name" value="Bac_globin"/>
    <property type="match status" value="1"/>
</dbReference>
<dbReference type="OrthoDB" id="25954at2"/>
<dbReference type="Gene3D" id="1.10.490.10">
    <property type="entry name" value="Globins"/>
    <property type="match status" value="1"/>
</dbReference>
<organism evidence="6 7">
    <name type="scientific">Flavobacterium crassostreae</name>
    <dbReference type="NCBI Taxonomy" id="1763534"/>
    <lineage>
        <taxon>Bacteria</taxon>
        <taxon>Pseudomonadati</taxon>
        <taxon>Bacteroidota</taxon>
        <taxon>Flavobacteriia</taxon>
        <taxon>Flavobacteriales</taxon>
        <taxon>Flavobacteriaceae</taxon>
        <taxon>Flavobacterium</taxon>
    </lineage>
</organism>
<name>A0A1B9E818_9FLAO</name>
<dbReference type="InterPro" id="IPR012292">
    <property type="entry name" value="Globin/Proto"/>
</dbReference>
<dbReference type="CDD" id="cd08916">
    <property type="entry name" value="TrHb3_P"/>
    <property type="match status" value="1"/>
</dbReference>
<gene>
    <name evidence="6" type="ORF">LPBF_03880</name>
</gene>
<evidence type="ECO:0000313" key="7">
    <source>
        <dbReference type="Proteomes" id="UP000093510"/>
    </source>
</evidence>
<dbReference type="AlphaFoldDB" id="A0A1B9E818"/>
<comment type="caution">
    <text evidence="6">The sequence shown here is derived from an EMBL/GenBank/DDBJ whole genome shotgun (WGS) entry which is preliminary data.</text>
</comment>
<reference evidence="6 7" key="1">
    <citation type="submission" date="2016-03" db="EMBL/GenBank/DDBJ databases">
        <authorList>
            <person name="Ploux O."/>
        </authorList>
    </citation>
    <scope>NUCLEOTIDE SEQUENCE [LARGE SCALE GENOMIC DNA]</scope>
    <source>
        <strain evidence="6 7">LPB0076</strain>
    </source>
</reference>
<dbReference type="EMBL" id="LVEP01000013">
    <property type="protein sequence ID" value="OCB78094.1"/>
    <property type="molecule type" value="Genomic_DNA"/>
</dbReference>
<proteinExistence type="predicted"/>
<evidence type="ECO:0000256" key="1">
    <source>
        <dbReference type="ARBA" id="ARBA00022448"/>
    </source>
</evidence>
<keyword evidence="3" id="KW-0479">Metal-binding</keyword>
<accession>A0A1B9E818</accession>
<keyword evidence="2 5" id="KW-0349">Heme</keyword>
<dbReference type="GO" id="GO:0046872">
    <property type="term" value="F:metal ion binding"/>
    <property type="evidence" value="ECO:0007669"/>
    <property type="project" value="UniProtKB-KW"/>
</dbReference>
<dbReference type="STRING" id="1763534.GCA_001831475_00065"/>
<dbReference type="GO" id="GO:0019825">
    <property type="term" value="F:oxygen binding"/>
    <property type="evidence" value="ECO:0007669"/>
    <property type="project" value="InterPro"/>
</dbReference>
<sequence length="127" mass="15322">MTNRTDITTLEDIKLLVDQFYARVQKDPFIGPIFQQKIANHWPDHLEKMYRFWQTILLETHTYSGSPFPPHKHLPIDHEHFERWMHLFTQTVDHLFAGTIAEEAKFRAKNMAEMFHHKITYFRDNAQ</sequence>
<dbReference type="GO" id="GO:0020037">
    <property type="term" value="F:heme binding"/>
    <property type="evidence" value="ECO:0007669"/>
    <property type="project" value="InterPro"/>
</dbReference>
<feature type="binding site" description="covalent" evidence="5">
    <location>
        <position position="117"/>
    </location>
    <ligand>
        <name>heme</name>
        <dbReference type="ChEBI" id="CHEBI:30413"/>
    </ligand>
</feature>
<dbReference type="RefSeq" id="WP_066332685.1">
    <property type="nucleotide sequence ID" value="NZ_CP017688.1"/>
</dbReference>
<keyword evidence="7" id="KW-1185">Reference proteome</keyword>
<dbReference type="Proteomes" id="UP000093510">
    <property type="component" value="Unassembled WGS sequence"/>
</dbReference>
<evidence type="ECO:0000256" key="2">
    <source>
        <dbReference type="ARBA" id="ARBA00022617"/>
    </source>
</evidence>
<evidence type="ECO:0000256" key="3">
    <source>
        <dbReference type="ARBA" id="ARBA00022723"/>
    </source>
</evidence>
<dbReference type="InterPro" id="IPR001486">
    <property type="entry name" value="Hemoglobin_trunc"/>
</dbReference>
<evidence type="ECO:0000313" key="6">
    <source>
        <dbReference type="EMBL" id="OCB78094.1"/>
    </source>
</evidence>
<keyword evidence="1" id="KW-0813">Transport</keyword>
<evidence type="ECO:0000256" key="4">
    <source>
        <dbReference type="ARBA" id="ARBA00023004"/>
    </source>
</evidence>
<protein>
    <submittedName>
        <fullName evidence="6">Globin</fullName>
    </submittedName>
</protein>
<evidence type="ECO:0000256" key="5">
    <source>
        <dbReference type="PIRSR" id="PIRSR601486-1"/>
    </source>
</evidence>
<keyword evidence="4" id="KW-0408">Iron</keyword>
<dbReference type="InterPro" id="IPR009050">
    <property type="entry name" value="Globin-like_sf"/>
</dbReference>